<feature type="signal peptide" evidence="1">
    <location>
        <begin position="1"/>
        <end position="21"/>
    </location>
</feature>
<reference evidence="2 3" key="1">
    <citation type="journal article" date="2016" name="Int. J. Syst. Evol. Microbiol.">
        <title>Streptococcuspantholopis sp. nov., isolated from faeces of the Tibetan antelope (Pantholops hodgsonii).</title>
        <authorList>
            <person name="Bai X."/>
            <person name="Xiong Y."/>
            <person name="Lu S."/>
            <person name="Jin D."/>
            <person name="Lai X."/>
            <person name="Yang J."/>
            <person name="Niu L."/>
            <person name="Hu S."/>
            <person name="Meng X."/>
            <person name="Pu J."/>
            <person name="Ye C."/>
            <person name="Xu J."/>
        </authorList>
    </citation>
    <scope>NUCLEOTIDE SEQUENCE [LARGE SCALE GENOMIC DNA]</scope>
    <source>
        <strain evidence="2 3">TA 26</strain>
    </source>
</reference>
<dbReference type="EMBL" id="CP014699">
    <property type="protein sequence ID" value="AND80483.1"/>
    <property type="molecule type" value="Genomic_DNA"/>
</dbReference>
<sequence length="150" mass="17277">MNRKKALICIISLLMSFLSTGCVEGINDTANEIKKDINQEMPTDDIEGLKISEIFKLKPEEEVDLSSDFSGYIYIMASKEDIKDIEDSSFSLSDNNFHDIEKNTFHDFNIRYQSKTYFTVKQIRVESINSVKISSNFSKNILLVLRENED</sequence>
<evidence type="ECO:0000256" key="1">
    <source>
        <dbReference type="SAM" id="SignalP"/>
    </source>
</evidence>
<gene>
    <name evidence="2" type="ORF">A0O21_08900</name>
</gene>
<dbReference type="AlphaFoldDB" id="A0A172QAE9"/>
<reference evidence="3" key="2">
    <citation type="submission" date="2016-03" db="EMBL/GenBank/DDBJ databases">
        <title>Streptococcus antelopensis sp. nov., isolated from the feces of the Tibetan antelope (Pantholops hodgsonii) in Hoh Xil National Nature Reserve, Qinghai, China.</title>
        <authorList>
            <person name="Bai X."/>
        </authorList>
    </citation>
    <scope>NUCLEOTIDE SEQUENCE [LARGE SCALE GENOMIC DNA]</scope>
    <source>
        <strain evidence="3">TA 26</strain>
    </source>
</reference>
<dbReference type="STRING" id="1811193.A0O21_08900"/>
<name>A0A172QAE9_9STRE</name>
<feature type="chain" id="PRO_5038969815" description="Lipoprotein" evidence="1">
    <location>
        <begin position="22"/>
        <end position="150"/>
    </location>
</feature>
<keyword evidence="3" id="KW-1185">Reference proteome</keyword>
<dbReference type="Proteomes" id="UP000077317">
    <property type="component" value="Chromosome"/>
</dbReference>
<evidence type="ECO:0000313" key="3">
    <source>
        <dbReference type="Proteomes" id="UP000077317"/>
    </source>
</evidence>
<organism evidence="2 3">
    <name type="scientific">Streptococcus pantholopis</name>
    <dbReference type="NCBI Taxonomy" id="1811193"/>
    <lineage>
        <taxon>Bacteria</taxon>
        <taxon>Bacillati</taxon>
        <taxon>Bacillota</taxon>
        <taxon>Bacilli</taxon>
        <taxon>Lactobacillales</taxon>
        <taxon>Streptococcaceae</taxon>
        <taxon>Streptococcus</taxon>
    </lineage>
</organism>
<dbReference type="KEGG" id="spat:A0O21_08900"/>
<protein>
    <recommendedName>
        <fullName evidence="4">Lipoprotein</fullName>
    </recommendedName>
</protein>
<dbReference type="PROSITE" id="PS51257">
    <property type="entry name" value="PROKAR_LIPOPROTEIN"/>
    <property type="match status" value="1"/>
</dbReference>
<dbReference type="OrthoDB" id="2220048at2"/>
<keyword evidence="1" id="KW-0732">Signal</keyword>
<proteinExistence type="predicted"/>
<accession>A0A172QAE9</accession>
<evidence type="ECO:0008006" key="4">
    <source>
        <dbReference type="Google" id="ProtNLM"/>
    </source>
</evidence>
<evidence type="ECO:0000313" key="2">
    <source>
        <dbReference type="EMBL" id="AND80483.1"/>
    </source>
</evidence>